<feature type="region of interest" description="Disordered" evidence="1">
    <location>
        <begin position="86"/>
        <end position="109"/>
    </location>
</feature>
<evidence type="ECO:0000313" key="3">
    <source>
        <dbReference type="Proteomes" id="UP000184395"/>
    </source>
</evidence>
<dbReference type="STRING" id="169427.SAMN05192548_102837"/>
<reference evidence="2 3" key="1">
    <citation type="submission" date="2016-11" db="EMBL/GenBank/DDBJ databases">
        <authorList>
            <person name="Jaros S."/>
            <person name="Januszkiewicz K."/>
            <person name="Wedrychowicz H."/>
        </authorList>
    </citation>
    <scope>NUCLEOTIDE SEQUENCE [LARGE SCALE GENOMIC DNA]</scope>
    <source>
        <strain evidence="2 3">LMG 20594</strain>
    </source>
</reference>
<name>A0A1M6TNA6_9BURK</name>
<sequence>MAQQLNETYRGFHVLIEAVPHDGHGHGVRLRRTITRQLGGRLMAVRERGGTGFSHLASSSESLADALRDAREAIDRLLGGWHPAYAQEPAHTNNAPRVNGPAAETRIGL</sequence>
<dbReference type="Proteomes" id="UP000184395">
    <property type="component" value="Unassembled WGS sequence"/>
</dbReference>
<dbReference type="OrthoDB" id="9104498at2"/>
<gene>
    <name evidence="2" type="ORF">SAMN05192548_102837</name>
</gene>
<evidence type="ECO:0000313" key="2">
    <source>
        <dbReference type="EMBL" id="SHK58393.1"/>
    </source>
</evidence>
<evidence type="ECO:0000256" key="1">
    <source>
        <dbReference type="SAM" id="MobiDB-lite"/>
    </source>
</evidence>
<dbReference type="RefSeq" id="WP_073430833.1">
    <property type="nucleotide sequence ID" value="NZ_CADFGY010000016.1"/>
</dbReference>
<accession>A0A1M6TNA6</accession>
<dbReference type="AlphaFoldDB" id="A0A1M6TNA6"/>
<proteinExistence type="predicted"/>
<dbReference type="EMBL" id="FRAB01000028">
    <property type="protein sequence ID" value="SHK58393.1"/>
    <property type="molecule type" value="Genomic_DNA"/>
</dbReference>
<organism evidence="2 3">
    <name type="scientific">Paraburkholderia terricola</name>
    <dbReference type="NCBI Taxonomy" id="169427"/>
    <lineage>
        <taxon>Bacteria</taxon>
        <taxon>Pseudomonadati</taxon>
        <taxon>Pseudomonadota</taxon>
        <taxon>Betaproteobacteria</taxon>
        <taxon>Burkholderiales</taxon>
        <taxon>Burkholderiaceae</taxon>
        <taxon>Paraburkholderia</taxon>
    </lineage>
</organism>
<protein>
    <submittedName>
        <fullName evidence="2">Uncharacterized protein</fullName>
    </submittedName>
</protein>